<feature type="domain" description="Receptor ligand binding region" evidence="6">
    <location>
        <begin position="67"/>
        <end position="404"/>
    </location>
</feature>
<evidence type="ECO:0000256" key="2">
    <source>
        <dbReference type="ARBA" id="ARBA00022692"/>
    </source>
</evidence>
<evidence type="ECO:0000256" key="1">
    <source>
        <dbReference type="ARBA" id="ARBA00004370"/>
    </source>
</evidence>
<sequence length="421" mass="43487">MASKKVLGLTAATAALVLGLTACGNGDGDNGANGGGGGNGEAGEEFTFGILYPQTGALAFLGPPQIEAAKYAISEINDAGGILGNDVPAIVEGDEAGDAAQANQAANDLVSADVNAVIGAAASSMTQASYDTITAAEIVQCSGSNTAPDLTDIDDGGYYFRTAPSDLLSGPVLARQMIDDNHVDIAIVARADDYGDGYLRAVEEELEAQGANVVTTESYDPDATNFASVINSVTGEDPDAIALISFQEGAQVMAELIEAGIEGDQLYITDGLNDPELGETVNEDDPSVIDGVTGVAPGADNPEFNDGLRDFAPELDVFQFAPQVFDCVTAIALAAEAAGSVNGSDYVEHLPEISRPEGTECFSFAECRDLINDGEDIDFQGTSGNIDFDDNGDPTAATFEVFHFGDDGYETLGFEEYSANE</sequence>
<evidence type="ECO:0000313" key="8">
    <source>
        <dbReference type="Proteomes" id="UP001055940"/>
    </source>
</evidence>
<evidence type="ECO:0000256" key="4">
    <source>
        <dbReference type="ARBA" id="ARBA00023136"/>
    </source>
</evidence>
<proteinExistence type="predicted"/>
<dbReference type="CDD" id="cd06346">
    <property type="entry name" value="PBP1_ABC_ligand_binding-like"/>
    <property type="match status" value="1"/>
</dbReference>
<dbReference type="PANTHER" id="PTHR30483:SF6">
    <property type="entry name" value="PERIPLASMIC BINDING PROTEIN OF ABC TRANSPORTER FOR NATURAL AMINO ACIDS"/>
    <property type="match status" value="1"/>
</dbReference>
<keyword evidence="3" id="KW-1133">Transmembrane helix</keyword>
<dbReference type="SUPFAM" id="SSF53822">
    <property type="entry name" value="Periplasmic binding protein-like I"/>
    <property type="match status" value="1"/>
</dbReference>
<evidence type="ECO:0000259" key="6">
    <source>
        <dbReference type="Pfam" id="PF01094"/>
    </source>
</evidence>
<dbReference type="Proteomes" id="UP001055940">
    <property type="component" value="Chromosome"/>
</dbReference>
<keyword evidence="5" id="KW-0732">Signal</keyword>
<dbReference type="RefSeq" id="WP_254421035.1">
    <property type="nucleotide sequence ID" value="NZ_BAAAJB010000082.1"/>
</dbReference>
<dbReference type="EMBL" id="CP099837">
    <property type="protein sequence ID" value="USY22245.1"/>
    <property type="molecule type" value="Genomic_DNA"/>
</dbReference>
<keyword evidence="8" id="KW-1185">Reference proteome</keyword>
<accession>A0ABY5DE79</accession>
<dbReference type="InterPro" id="IPR028082">
    <property type="entry name" value="Peripla_BP_I"/>
</dbReference>
<dbReference type="InterPro" id="IPR051010">
    <property type="entry name" value="BCAA_transport"/>
</dbReference>
<protein>
    <submittedName>
        <fullName evidence="7">ABC transporter substrate-binding protein</fullName>
    </submittedName>
</protein>
<gene>
    <name evidence="7" type="ORF">NE857_11935</name>
</gene>
<dbReference type="PROSITE" id="PS51257">
    <property type="entry name" value="PROKAR_LIPOPROTEIN"/>
    <property type="match status" value="1"/>
</dbReference>
<keyword evidence="2" id="KW-0812">Transmembrane</keyword>
<reference evidence="7" key="1">
    <citation type="submission" date="2022-06" db="EMBL/GenBank/DDBJ databases">
        <authorList>
            <person name="Ping M."/>
        </authorList>
    </citation>
    <scope>NUCLEOTIDE SEQUENCE</scope>
    <source>
        <strain evidence="7">JCM11759T</strain>
    </source>
</reference>
<comment type="subcellular location">
    <subcellularLocation>
        <location evidence="1">Membrane</location>
    </subcellularLocation>
</comment>
<evidence type="ECO:0000256" key="3">
    <source>
        <dbReference type="ARBA" id="ARBA00022989"/>
    </source>
</evidence>
<dbReference type="Gene3D" id="3.40.50.2300">
    <property type="match status" value="2"/>
</dbReference>
<organism evidence="7 8">
    <name type="scientific">Nocardiopsis exhalans</name>
    <dbReference type="NCBI Taxonomy" id="163604"/>
    <lineage>
        <taxon>Bacteria</taxon>
        <taxon>Bacillati</taxon>
        <taxon>Actinomycetota</taxon>
        <taxon>Actinomycetes</taxon>
        <taxon>Streptosporangiales</taxon>
        <taxon>Nocardiopsidaceae</taxon>
        <taxon>Nocardiopsis</taxon>
    </lineage>
</organism>
<dbReference type="Pfam" id="PF01094">
    <property type="entry name" value="ANF_receptor"/>
    <property type="match status" value="1"/>
</dbReference>
<dbReference type="PANTHER" id="PTHR30483">
    <property type="entry name" value="LEUCINE-SPECIFIC-BINDING PROTEIN"/>
    <property type="match status" value="1"/>
</dbReference>
<evidence type="ECO:0000256" key="5">
    <source>
        <dbReference type="SAM" id="SignalP"/>
    </source>
</evidence>
<feature type="signal peptide" evidence="5">
    <location>
        <begin position="1"/>
        <end position="24"/>
    </location>
</feature>
<name>A0ABY5DE79_9ACTN</name>
<keyword evidence="4" id="KW-0472">Membrane</keyword>
<dbReference type="InterPro" id="IPR001828">
    <property type="entry name" value="ANF_lig-bd_rcpt"/>
</dbReference>
<evidence type="ECO:0000313" key="7">
    <source>
        <dbReference type="EMBL" id="USY22245.1"/>
    </source>
</evidence>
<feature type="chain" id="PRO_5047548075" evidence="5">
    <location>
        <begin position="25"/>
        <end position="421"/>
    </location>
</feature>